<gene>
    <name evidence="2" type="ORF">BB934_14975</name>
</gene>
<sequence length="112" mass="12137">MSRLLKSISIAALFVVTCVSYASAQDQQSQTWPEVKCARYKTAWSEALARRGTKGLGQEFLDRHEAFLASGCTAQANVCPRSAEELDLANMMVVAAMNAGTASTFPPFACRK</sequence>
<feature type="signal peptide" evidence="1">
    <location>
        <begin position="1"/>
        <end position="24"/>
    </location>
</feature>
<keyword evidence="1" id="KW-0732">Signal</keyword>
<proteinExistence type="predicted"/>
<dbReference type="RefSeq" id="WP_099510369.1">
    <property type="nucleotide sequence ID" value="NZ_CP016616.1"/>
</dbReference>
<name>A0A1B2EHE4_9HYPH</name>
<dbReference type="EMBL" id="CP016616">
    <property type="protein sequence ID" value="ANY79359.1"/>
    <property type="molecule type" value="Genomic_DNA"/>
</dbReference>
<evidence type="ECO:0000256" key="1">
    <source>
        <dbReference type="SAM" id="SignalP"/>
    </source>
</evidence>
<organism evidence="2">
    <name type="scientific">Microvirga ossetica</name>
    <dbReference type="NCBI Taxonomy" id="1882682"/>
    <lineage>
        <taxon>Bacteria</taxon>
        <taxon>Pseudomonadati</taxon>
        <taxon>Pseudomonadota</taxon>
        <taxon>Alphaproteobacteria</taxon>
        <taxon>Hyphomicrobiales</taxon>
        <taxon>Methylobacteriaceae</taxon>
        <taxon>Microvirga</taxon>
    </lineage>
</organism>
<protein>
    <submittedName>
        <fullName evidence="2">Uncharacterized protein</fullName>
    </submittedName>
</protein>
<reference evidence="2" key="1">
    <citation type="submission" date="2016-07" db="EMBL/GenBank/DDBJ databases">
        <title>Microvirga ossetica sp. nov. a new species of rhizobia isolated from root nodules of the legume species Vicia alpestris Steven originated from North Ossetia region in the Caucasus.</title>
        <authorList>
            <person name="Safronova V.I."/>
            <person name="Kuznetsova I.G."/>
            <person name="Sazanova A.L."/>
            <person name="Belimov A."/>
            <person name="Andronov E."/>
            <person name="Osledkin Y.S."/>
            <person name="Onishchuk O.P."/>
            <person name="Kurchak O.N."/>
            <person name="Shaposhnikov A.I."/>
            <person name="Willems A."/>
            <person name="Tikhonovich I.A."/>
        </authorList>
    </citation>
    <scope>NUCLEOTIDE SEQUENCE [LARGE SCALE GENOMIC DNA]</scope>
    <source>
        <strain evidence="2">V5/3M</strain>
    </source>
</reference>
<accession>A0A1B2EHE4</accession>
<dbReference type="AlphaFoldDB" id="A0A1B2EHE4"/>
<feature type="chain" id="PRO_5008535947" evidence="1">
    <location>
        <begin position="25"/>
        <end position="112"/>
    </location>
</feature>
<dbReference type="KEGG" id="moc:BB934_14975"/>
<evidence type="ECO:0000313" key="2">
    <source>
        <dbReference type="EMBL" id="ANY79359.1"/>
    </source>
</evidence>
<dbReference type="OrthoDB" id="7726273at2"/>